<dbReference type="Pfam" id="PF13620">
    <property type="entry name" value="CarboxypepD_reg"/>
    <property type="match status" value="1"/>
</dbReference>
<gene>
    <name evidence="2" type="ORF">RT717_00855</name>
</gene>
<evidence type="ECO:0000313" key="3">
    <source>
        <dbReference type="Proteomes" id="UP001302349"/>
    </source>
</evidence>
<evidence type="ECO:0000256" key="1">
    <source>
        <dbReference type="SAM" id="SignalP"/>
    </source>
</evidence>
<protein>
    <submittedName>
        <fullName evidence="2">Carboxypeptidase regulatory-like domain-containing protein</fullName>
    </submittedName>
</protein>
<reference evidence="2 3" key="1">
    <citation type="journal article" date="2023" name="Microbiol. Resour. Announc.">
        <title>Complete Genome Sequence of Imperialibacter roseus strain P4T.</title>
        <authorList>
            <person name="Tizabi D.R."/>
            <person name="Bachvaroff T."/>
            <person name="Hill R.T."/>
        </authorList>
    </citation>
    <scope>NUCLEOTIDE SEQUENCE [LARGE SCALE GENOMIC DNA]</scope>
    <source>
        <strain evidence="2 3">P4T</strain>
    </source>
</reference>
<dbReference type="EMBL" id="CP136051">
    <property type="protein sequence ID" value="WOK07169.1"/>
    <property type="molecule type" value="Genomic_DNA"/>
</dbReference>
<feature type="signal peptide" evidence="1">
    <location>
        <begin position="1"/>
        <end position="19"/>
    </location>
</feature>
<dbReference type="Gene3D" id="2.60.40.1120">
    <property type="entry name" value="Carboxypeptidase-like, regulatory domain"/>
    <property type="match status" value="1"/>
</dbReference>
<accession>A0ABZ0ISQ3</accession>
<evidence type="ECO:0000313" key="2">
    <source>
        <dbReference type="EMBL" id="WOK07169.1"/>
    </source>
</evidence>
<proteinExistence type="predicted"/>
<keyword evidence="1" id="KW-0732">Signal</keyword>
<dbReference type="RefSeq" id="WP_317489855.1">
    <property type="nucleotide sequence ID" value="NZ_CP136051.1"/>
</dbReference>
<organism evidence="2 3">
    <name type="scientific">Imperialibacter roseus</name>
    <dbReference type="NCBI Taxonomy" id="1324217"/>
    <lineage>
        <taxon>Bacteria</taxon>
        <taxon>Pseudomonadati</taxon>
        <taxon>Bacteroidota</taxon>
        <taxon>Cytophagia</taxon>
        <taxon>Cytophagales</taxon>
        <taxon>Flammeovirgaceae</taxon>
        <taxon>Imperialibacter</taxon>
    </lineage>
</organism>
<sequence>MKKAMLLSGLFFGFITSRAEQVFFTGTVKDACIDVPLIGAVVSLSAYHDNAVKTSTITDFNGAFSIALPADGDFLLCVSFPGYVSFNNRITGSDCGENMNIELSADLILDGGKAKKVKRKKRRSGLRLAVVDTPGEQFYRSKENDPMALANSMTRKMRNRLQLTPTQEAVIELTNQKYFSRVIELQSNPGDSTFNAKLYQVRKSRNQRLEELLTASQYEKWLRYSDSEQ</sequence>
<dbReference type="SUPFAM" id="SSF49464">
    <property type="entry name" value="Carboxypeptidase regulatory domain-like"/>
    <property type="match status" value="1"/>
</dbReference>
<dbReference type="Proteomes" id="UP001302349">
    <property type="component" value="Chromosome"/>
</dbReference>
<feature type="chain" id="PRO_5047392237" evidence="1">
    <location>
        <begin position="20"/>
        <end position="229"/>
    </location>
</feature>
<dbReference type="InterPro" id="IPR008969">
    <property type="entry name" value="CarboxyPept-like_regulatory"/>
</dbReference>
<keyword evidence="3" id="KW-1185">Reference proteome</keyword>
<name>A0ABZ0ISQ3_9BACT</name>